<dbReference type="Gene3D" id="1.50.10.10">
    <property type="match status" value="1"/>
</dbReference>
<dbReference type="PANTHER" id="PTHR31047">
    <property type="entry name" value="MEIOTICALLY UP-REGULATED GENE 157 PROTEIN"/>
    <property type="match status" value="1"/>
</dbReference>
<gene>
    <name evidence="2" type="ORF">Purlil1_2380</name>
</gene>
<dbReference type="InterPro" id="IPR012341">
    <property type="entry name" value="6hp_glycosidase-like_sf"/>
</dbReference>
<dbReference type="EMBL" id="JAWRVI010000006">
    <property type="protein sequence ID" value="KAK4093223.1"/>
    <property type="molecule type" value="Genomic_DNA"/>
</dbReference>
<feature type="compositionally biased region" description="Basic and acidic residues" evidence="1">
    <location>
        <begin position="47"/>
        <end position="57"/>
    </location>
</feature>
<protein>
    <submittedName>
        <fullName evidence="2">CAZyme family GH125</fullName>
    </submittedName>
</protein>
<feature type="region of interest" description="Disordered" evidence="1">
    <location>
        <begin position="1"/>
        <end position="60"/>
    </location>
</feature>
<reference evidence="2 3" key="1">
    <citation type="journal article" date="2024" name="Microbiol. Resour. Announc.">
        <title>Genome annotations for the ascomycete fungi Trichoderma harzianum, Trichoderma aggressivum, and Purpureocillium lilacinum.</title>
        <authorList>
            <person name="Beijen E.P.W."/>
            <person name="Ohm R.A."/>
        </authorList>
    </citation>
    <scope>NUCLEOTIDE SEQUENCE [LARGE SCALE GENOMIC DNA]</scope>
    <source>
        <strain evidence="2 3">CBS 150709</strain>
    </source>
</reference>
<dbReference type="Proteomes" id="UP001287286">
    <property type="component" value="Unassembled WGS sequence"/>
</dbReference>
<dbReference type="PANTHER" id="PTHR31047:SF1">
    <property type="entry name" value="DUF1237 DOMAIN-CONTAINING PROTEIN"/>
    <property type="match status" value="1"/>
</dbReference>
<dbReference type="InterPro" id="IPR008928">
    <property type="entry name" value="6-hairpin_glycosidase_sf"/>
</dbReference>
<feature type="region of interest" description="Disordered" evidence="1">
    <location>
        <begin position="99"/>
        <end position="121"/>
    </location>
</feature>
<name>A0ABR0CA09_PURLI</name>
<accession>A0ABR0CA09</accession>
<dbReference type="SMART" id="SM01149">
    <property type="entry name" value="DUF1237"/>
    <property type="match status" value="1"/>
</dbReference>
<feature type="compositionally biased region" description="Basic and acidic residues" evidence="1">
    <location>
        <begin position="99"/>
        <end position="108"/>
    </location>
</feature>
<dbReference type="InterPro" id="IPR008313">
    <property type="entry name" value="GH125"/>
</dbReference>
<dbReference type="SUPFAM" id="SSF48208">
    <property type="entry name" value="Six-hairpin glycosidases"/>
    <property type="match status" value="1"/>
</dbReference>
<evidence type="ECO:0000313" key="2">
    <source>
        <dbReference type="EMBL" id="KAK4093223.1"/>
    </source>
</evidence>
<sequence length="741" mass="82944">MTNQRRQLGKQDIHSRPHPRTSAHLGPSPTLTADLQPISDPRPSTLVDRKPRGERPLMRHKGGLYVTIRCLHRHVEPLLPGHRAGKHTPSSNLARLERAAARNEEQQPHEPCGTPRFPPAGARAQCNTTTPITTDRLPKHSPPNQDLDGAKTHAVGLTDITTSCIRIHTLPRILLVTGDCAPRVPPSARFQTKSRWTIKAPPSPSWQVLSATPYRQVRAWHTMKQTAILALVGASVVSAAIPSDCPAYDTYAAERHAPYSCGKFKYPYQRPEPRCRTYAVPEVEDTLKKVKKAVKDQDLYRLFLNAWPNTVDTTILWRGAAADNKDEELAFVTTGDIHAMWLRDSANQLQSYKPILNVTSHNETNNIATLYRGAINLQARYIRKFPYCNSFEPPPESGIPVVHNSKRGLYKRGDTVSPPYDPNVVFECKYELDSLSAFLQLSWDYYDVTRDAEFFGKFHWAEAVKTILQLAKDMMISTYTEDGHVQKPVYNWLRDANSATEVVSNGGTGNPVAGNIGLVRSFFRPSDDSTIYQYFIPANMMFSRYLKACVPIMETIDKDTAAQMDTLSDSIAKAVDEHGIVKHPKYGDIYAFEVDGFGSFNLMDDANVPSLLSIPHLGFKPASDAVYKRTRDFVLSKSNPYFGFGPVLNSTGGPHLGPGMAWPMGVIMRTMTSTDDDEIVYGIKQLMGSTSGLGLIHESVNTHDDTRWTRSWFAWANGLFGQMILDILDKKPHLLERSYQN</sequence>
<organism evidence="2 3">
    <name type="scientific">Purpureocillium lilacinum</name>
    <name type="common">Paecilomyces lilacinus</name>
    <dbReference type="NCBI Taxonomy" id="33203"/>
    <lineage>
        <taxon>Eukaryota</taxon>
        <taxon>Fungi</taxon>
        <taxon>Dikarya</taxon>
        <taxon>Ascomycota</taxon>
        <taxon>Pezizomycotina</taxon>
        <taxon>Sordariomycetes</taxon>
        <taxon>Hypocreomycetidae</taxon>
        <taxon>Hypocreales</taxon>
        <taxon>Ophiocordycipitaceae</taxon>
        <taxon>Purpureocillium</taxon>
    </lineage>
</organism>
<comment type="caution">
    <text evidence="2">The sequence shown here is derived from an EMBL/GenBank/DDBJ whole genome shotgun (WGS) entry which is preliminary data.</text>
</comment>
<evidence type="ECO:0000256" key="1">
    <source>
        <dbReference type="SAM" id="MobiDB-lite"/>
    </source>
</evidence>
<proteinExistence type="predicted"/>
<dbReference type="Pfam" id="PF06824">
    <property type="entry name" value="Glyco_hydro_125"/>
    <property type="match status" value="1"/>
</dbReference>
<evidence type="ECO:0000313" key="3">
    <source>
        <dbReference type="Proteomes" id="UP001287286"/>
    </source>
</evidence>
<keyword evidence="3" id="KW-1185">Reference proteome</keyword>